<evidence type="ECO:0000313" key="2">
    <source>
        <dbReference type="Proteomes" id="UP000199537"/>
    </source>
</evidence>
<dbReference type="RefSeq" id="WP_092458490.1">
    <property type="nucleotide sequence ID" value="NZ_FPCJ01000001.1"/>
</dbReference>
<evidence type="ECO:0000313" key="1">
    <source>
        <dbReference type="EMBL" id="SFV31059.1"/>
    </source>
</evidence>
<dbReference type="EMBL" id="FPCJ01000001">
    <property type="protein sequence ID" value="SFV31059.1"/>
    <property type="molecule type" value="Genomic_DNA"/>
</dbReference>
<protein>
    <submittedName>
        <fullName evidence="1">Uncharacterized protein</fullName>
    </submittedName>
</protein>
<sequence length="182" mass="21326">MRKLTTIILLLLFAFYAAGYYFVYQFMIYQHSFAGIDPAHVTNQAEIAILKIPVYLPYLPQATHEEKTDGNVQINGIWYRAVSKHLYNDTLYVKCVKDRERMTLNEWFHDFVRFSFGNNANSNNNHQDLYKSFFKEYISDLIDWHRPNAAVSLLHFAECTPVLSMPELDQLTPPPRFSFQAC</sequence>
<dbReference type="AlphaFoldDB" id="A0A1I7N8V5"/>
<accession>A0A1I7N8V5</accession>
<dbReference type="Proteomes" id="UP000199537">
    <property type="component" value="Unassembled WGS sequence"/>
</dbReference>
<keyword evidence="2" id="KW-1185">Reference proteome</keyword>
<proteinExistence type="predicted"/>
<gene>
    <name evidence="1" type="ORF">SAMN05660895_0968</name>
</gene>
<dbReference type="OrthoDB" id="950503at2"/>
<reference evidence="2" key="1">
    <citation type="submission" date="2016-10" db="EMBL/GenBank/DDBJ databases">
        <authorList>
            <person name="Varghese N."/>
            <person name="Submissions S."/>
        </authorList>
    </citation>
    <scope>NUCLEOTIDE SEQUENCE [LARGE SCALE GENOMIC DNA]</scope>
    <source>
        <strain evidence="2">DSM 14807</strain>
    </source>
</reference>
<dbReference type="STRING" id="1393122.SAMN05660895_0968"/>
<name>A0A1I7N8V5_9BACT</name>
<organism evidence="1 2">
    <name type="scientific">Thermoflavifilum thermophilum</name>
    <dbReference type="NCBI Taxonomy" id="1393122"/>
    <lineage>
        <taxon>Bacteria</taxon>
        <taxon>Pseudomonadati</taxon>
        <taxon>Bacteroidota</taxon>
        <taxon>Chitinophagia</taxon>
        <taxon>Chitinophagales</taxon>
        <taxon>Chitinophagaceae</taxon>
        <taxon>Thermoflavifilum</taxon>
    </lineage>
</organism>